<protein>
    <submittedName>
        <fullName evidence="1">Uncharacterized protein</fullName>
    </submittedName>
</protein>
<keyword evidence="2" id="KW-1185">Reference proteome</keyword>
<dbReference type="Proteomes" id="UP000001305">
    <property type="component" value="Segment"/>
</dbReference>
<organism evidence="1 2">
    <name type="scientific">Xanthomonas phage Xp15</name>
    <dbReference type="NCBI Taxonomy" id="322855"/>
    <lineage>
        <taxon>Viruses</taxon>
        <taxon>Duplodnaviria</taxon>
        <taxon>Heunggongvirae</taxon>
        <taxon>Uroviricota</taxon>
        <taxon>Caudoviricetes</taxon>
        <taxon>Alachuavirus</taxon>
        <taxon>Alachuavirus Xp15</taxon>
    </lineage>
</organism>
<evidence type="ECO:0000313" key="2">
    <source>
        <dbReference type="Proteomes" id="UP000001305"/>
    </source>
</evidence>
<dbReference type="EMBL" id="AY986977">
    <property type="protein sequence ID" value="AAX84889.1"/>
    <property type="molecule type" value="Genomic_DNA"/>
</dbReference>
<dbReference type="GeneID" id="5076557"/>
<proteinExistence type="predicted"/>
<name>Q52PR9_9CAUD</name>
<sequence>MRSEYVRSSYAICSCASKVTTFRAHRRAQVKRVTANVFSAEVKYEFTKEELEDMIRKHAGLMDGVVEWDISNKNKIRGATIKVTRTEIKG</sequence>
<evidence type="ECO:0000313" key="1">
    <source>
        <dbReference type="EMBL" id="AAX84889.1"/>
    </source>
</evidence>
<accession>Q52PR9</accession>
<reference evidence="1 2" key="1">
    <citation type="submission" date="2005-03" db="EMBL/GenBank/DDBJ databases">
        <title>Sequencing of bacteriophage Xp15 from Xanthomonas campestris pv. pelargonii and identification of the lysis genes.</title>
        <authorList>
            <person name="Ramadugu C."/>
            <person name="Gabriel D.W."/>
        </authorList>
    </citation>
    <scope>NUCLEOTIDE SEQUENCE [LARGE SCALE GENOMIC DNA]</scope>
</reference>
<dbReference type="KEGG" id="vg:5076557"/>
<dbReference type="RefSeq" id="YP_239321.1">
    <property type="nucleotide sequence ID" value="NC_007024.1"/>
</dbReference>